<gene>
    <name evidence="2" type="ORF">AGR13a_Lc90185</name>
</gene>
<evidence type="ECO:0008006" key="4">
    <source>
        <dbReference type="Google" id="ProtNLM"/>
    </source>
</evidence>
<proteinExistence type="predicted"/>
<reference evidence="2 3" key="1">
    <citation type="submission" date="2016-01" db="EMBL/GenBank/DDBJ databases">
        <authorList>
            <person name="Regsiter A."/>
            <person name="william w."/>
        </authorList>
    </citation>
    <scope>NUCLEOTIDE SEQUENCE [LARGE SCALE GENOMIC DNA]</scope>
    <source>
        <strain evidence="2 3">CFBP 6927</strain>
    </source>
</reference>
<accession>A0ABM9VN88</accession>
<dbReference type="CDD" id="cd01829">
    <property type="entry name" value="SGNH_hydrolase_peri2"/>
    <property type="match status" value="1"/>
</dbReference>
<feature type="region of interest" description="Disordered" evidence="1">
    <location>
        <begin position="74"/>
        <end position="111"/>
    </location>
</feature>
<comment type="caution">
    <text evidence="2">The sequence shown here is derived from an EMBL/GenBank/DDBJ whole genome shotgun (WGS) entry which is preliminary data.</text>
</comment>
<evidence type="ECO:0000256" key="1">
    <source>
        <dbReference type="SAM" id="MobiDB-lite"/>
    </source>
</evidence>
<sequence>MPANSATVVTAAEPSGKVGAMSRKPAAKSGKTGWRVCAIILCAALCTPLVPSQSFAQEQRRTLFEMLFGRPVGREDAPSREYQPRNRRDFPSAPRERAVTRPQPARKAPSVVQMRTIKPEPAAKLENARRVLVVGDFLAGGMGEELVNAFASSPAIAVDVRANGSSGLVRTDYYDWFANLPQFITETNPATIVIMMGSNDRQQMQIGDIREKFGTDVWFKEYERRIDELLTIAGRKKVPLLWVGLPAFQSPSLTADLVGFNRLYRSHVEKYGGEFVDVWDGFVDEAGKFVITGYDMNGQQARLREADGVGMTSAGKRKLAFYVEKFVRRHLDSAGPDLVKLDGSNLPALTSLPALGIDAGQVRTQPISLTDPALDGGDKLLGDAPLTAGPTRVSVVESPRERLTKRGEMADAPAGRIDDYRIVPDTAQARQ</sequence>
<protein>
    <recommendedName>
        <fullName evidence="4">DUF459 domain-containing protein</fullName>
    </recommendedName>
</protein>
<dbReference type="Proteomes" id="UP000191812">
    <property type="component" value="Unassembled WGS sequence"/>
</dbReference>
<dbReference type="InterPro" id="IPR007407">
    <property type="entry name" value="DUF459"/>
</dbReference>
<organism evidence="2 3">
    <name type="scientific">Agrobacterium genomosp. 13 str. CFBP 6927</name>
    <dbReference type="NCBI Taxonomy" id="1183428"/>
    <lineage>
        <taxon>Bacteria</taxon>
        <taxon>Pseudomonadati</taxon>
        <taxon>Pseudomonadota</taxon>
        <taxon>Alphaproteobacteria</taxon>
        <taxon>Hyphomicrobiales</taxon>
        <taxon>Rhizobiaceae</taxon>
        <taxon>Rhizobium/Agrobacterium group</taxon>
        <taxon>Agrobacterium</taxon>
        <taxon>Agrobacterium tumefaciens complex</taxon>
    </lineage>
</organism>
<dbReference type="InterPro" id="IPR036514">
    <property type="entry name" value="SGNH_hydro_sf"/>
</dbReference>
<evidence type="ECO:0000313" key="3">
    <source>
        <dbReference type="Proteomes" id="UP000191812"/>
    </source>
</evidence>
<dbReference type="EMBL" id="FBWH01000048">
    <property type="protein sequence ID" value="CUX64552.1"/>
    <property type="molecule type" value="Genomic_DNA"/>
</dbReference>
<dbReference type="Gene3D" id="3.40.50.1110">
    <property type="entry name" value="SGNH hydrolase"/>
    <property type="match status" value="1"/>
</dbReference>
<dbReference type="Pfam" id="PF04311">
    <property type="entry name" value="DUF459"/>
    <property type="match status" value="1"/>
</dbReference>
<keyword evidence="3" id="KW-1185">Reference proteome</keyword>
<dbReference type="SUPFAM" id="SSF52266">
    <property type="entry name" value="SGNH hydrolase"/>
    <property type="match status" value="1"/>
</dbReference>
<feature type="compositionally biased region" description="Basic and acidic residues" evidence="1">
    <location>
        <begin position="74"/>
        <end position="99"/>
    </location>
</feature>
<name>A0ABM9VN88_9HYPH</name>
<evidence type="ECO:0000313" key="2">
    <source>
        <dbReference type="EMBL" id="CUX64552.1"/>
    </source>
</evidence>